<dbReference type="InterPro" id="IPR001182">
    <property type="entry name" value="FtsW/RodA"/>
</dbReference>
<organism evidence="18 19">
    <name type="scientific">Acaryochloris thomasi RCC1774</name>
    <dbReference type="NCBI Taxonomy" id="1764569"/>
    <lineage>
        <taxon>Bacteria</taxon>
        <taxon>Bacillati</taxon>
        <taxon>Cyanobacteriota</taxon>
        <taxon>Cyanophyceae</taxon>
        <taxon>Acaryochloridales</taxon>
        <taxon>Acaryochloridaceae</taxon>
        <taxon>Acaryochloris</taxon>
        <taxon>Acaryochloris thomasi</taxon>
    </lineage>
</organism>
<protein>
    <recommendedName>
        <fullName evidence="12">Probable peptidoglycan glycosyltransferase FtsW</fullName>
        <ecNumber evidence="14">2.4.99.28</ecNumber>
    </recommendedName>
    <alternativeName>
        <fullName evidence="13">Cell division protein FtsW</fullName>
    </alternativeName>
    <alternativeName>
        <fullName evidence="10">Cell wall polymerase</fullName>
    </alternativeName>
    <alternativeName>
        <fullName evidence="9">Peptidoglycan polymerase</fullName>
    </alternativeName>
</protein>
<evidence type="ECO:0000256" key="7">
    <source>
        <dbReference type="ARBA" id="ARBA00022989"/>
    </source>
</evidence>
<dbReference type="PROSITE" id="PS00428">
    <property type="entry name" value="FTSW_RODA_SPOVE"/>
    <property type="match status" value="1"/>
</dbReference>
<keyword evidence="3 18" id="KW-0808">Transferase</keyword>
<keyword evidence="7 17" id="KW-1133">Transmembrane helix</keyword>
<gene>
    <name evidence="18" type="primary">ftsW_1</name>
    <name evidence="18" type="ORF">C1752_00717</name>
</gene>
<dbReference type="AlphaFoldDB" id="A0A2W1JMK1"/>
<feature type="transmembrane region" description="Helical" evidence="17">
    <location>
        <begin position="38"/>
        <end position="60"/>
    </location>
</feature>
<dbReference type="PANTHER" id="PTHR30474:SF2">
    <property type="entry name" value="PEPTIDOGLYCAN GLYCOSYLTRANSFERASE FTSW-RELATED"/>
    <property type="match status" value="1"/>
</dbReference>
<dbReference type="Pfam" id="PF01098">
    <property type="entry name" value="FTSW_RODA_SPOVE"/>
    <property type="match status" value="1"/>
</dbReference>
<evidence type="ECO:0000256" key="2">
    <source>
        <dbReference type="ARBA" id="ARBA00022676"/>
    </source>
</evidence>
<dbReference type="GO" id="GO:0032153">
    <property type="term" value="C:cell division site"/>
    <property type="evidence" value="ECO:0007669"/>
    <property type="project" value="TreeGrafter"/>
</dbReference>
<feature type="transmembrane region" description="Helical" evidence="17">
    <location>
        <begin position="297"/>
        <end position="317"/>
    </location>
</feature>
<evidence type="ECO:0000256" key="5">
    <source>
        <dbReference type="ARBA" id="ARBA00022960"/>
    </source>
</evidence>
<evidence type="ECO:0000256" key="9">
    <source>
        <dbReference type="ARBA" id="ARBA00032370"/>
    </source>
</evidence>
<dbReference type="InterPro" id="IPR018365">
    <property type="entry name" value="Cell_cycle_FtsW-rel_CS"/>
</dbReference>
<evidence type="ECO:0000256" key="4">
    <source>
        <dbReference type="ARBA" id="ARBA00022692"/>
    </source>
</evidence>
<feature type="transmembrane region" description="Helical" evidence="17">
    <location>
        <begin position="72"/>
        <end position="91"/>
    </location>
</feature>
<keyword evidence="19" id="KW-1185">Reference proteome</keyword>
<evidence type="ECO:0000256" key="6">
    <source>
        <dbReference type="ARBA" id="ARBA00022984"/>
    </source>
</evidence>
<evidence type="ECO:0000256" key="10">
    <source>
        <dbReference type="ARBA" id="ARBA00033270"/>
    </source>
</evidence>
<sequence>MRVCYTGIDFRLGSIVKLRRLIPFLDPSVQDWSSEARWLHWLTFFWLSAGLVILFSATLHMDQGGANEGLSYFVRQLLWVSLGLVVFYFAVHTPLQRSLAVARVTFFVLLVLIFATRIPGVGASVNGASRWILIGPVPLQPSELMKPFLILQGASIFGRWSRLPMRDRLSWLGLFAATLFAILIQPNLSTTALCGITLWLVALAAGLSLQSLGLTALAGAGLAALSIFRNEYQMRRMLSFTNPWADSLGDGYQLSQSLLAVGSGGVTGAGFGASQQKLSYLPFQHTDFIFSIFAEEFGLLGGLSLLLLLFAYSLLALRVVAKTMDPTHRLIGTGAMVVLIGQALINIGVAIGVLPTTGLPFPLLSYGGSSMIASLAISGLLIRVARESQGAEVVPLQAEPAFGGAPHLKSLSSAAALASEQDMLAQKRQAWAKQRKTRRRKRR</sequence>
<evidence type="ECO:0000256" key="17">
    <source>
        <dbReference type="SAM" id="Phobius"/>
    </source>
</evidence>
<evidence type="ECO:0000256" key="8">
    <source>
        <dbReference type="ARBA" id="ARBA00023136"/>
    </source>
</evidence>
<comment type="similarity">
    <text evidence="11">Belongs to the SEDS family. FtsW subfamily.</text>
</comment>
<evidence type="ECO:0000256" key="14">
    <source>
        <dbReference type="ARBA" id="ARBA00044770"/>
    </source>
</evidence>
<evidence type="ECO:0000256" key="13">
    <source>
        <dbReference type="ARBA" id="ARBA00041418"/>
    </source>
</evidence>
<evidence type="ECO:0000256" key="11">
    <source>
        <dbReference type="ARBA" id="ARBA00038053"/>
    </source>
</evidence>
<evidence type="ECO:0000256" key="15">
    <source>
        <dbReference type="ARBA" id="ARBA00049902"/>
    </source>
</evidence>
<dbReference type="GO" id="GO:0008360">
    <property type="term" value="P:regulation of cell shape"/>
    <property type="evidence" value="ECO:0007669"/>
    <property type="project" value="UniProtKB-KW"/>
</dbReference>
<dbReference type="GO" id="GO:0051301">
    <property type="term" value="P:cell division"/>
    <property type="evidence" value="ECO:0007669"/>
    <property type="project" value="InterPro"/>
</dbReference>
<keyword evidence="2 18" id="KW-0328">Glycosyltransferase</keyword>
<feature type="transmembrane region" description="Helical" evidence="17">
    <location>
        <begin position="329"/>
        <end position="351"/>
    </location>
</feature>
<reference evidence="18 19" key="1">
    <citation type="journal article" date="2018" name="Sci. Rep.">
        <title>A novel species of the marine cyanobacterium Acaryochloris with a unique pigment content and lifestyle.</title>
        <authorList>
            <person name="Partensky F."/>
            <person name="Six C."/>
            <person name="Ratin M."/>
            <person name="Garczarek L."/>
            <person name="Vaulot D."/>
            <person name="Probert I."/>
            <person name="Calteau A."/>
            <person name="Gourvil P."/>
            <person name="Marie D."/>
            <person name="Grebert T."/>
            <person name="Bouchier C."/>
            <person name="Le Panse S."/>
            <person name="Gachenot M."/>
            <person name="Rodriguez F."/>
            <person name="Garrido J.L."/>
        </authorList>
    </citation>
    <scope>NUCLEOTIDE SEQUENCE [LARGE SCALE GENOMIC DNA]</scope>
    <source>
        <strain evidence="18 19">RCC1774</strain>
    </source>
</reference>
<evidence type="ECO:0000256" key="12">
    <source>
        <dbReference type="ARBA" id="ARBA00041185"/>
    </source>
</evidence>
<dbReference type="PANTHER" id="PTHR30474">
    <property type="entry name" value="CELL CYCLE PROTEIN"/>
    <property type="match status" value="1"/>
</dbReference>
<keyword evidence="8 17" id="KW-0472">Membrane</keyword>
<accession>A0A2W1JMK1</accession>
<comment type="caution">
    <text evidence="18">The sequence shown here is derived from an EMBL/GenBank/DDBJ whole genome shotgun (WGS) entry which is preliminary data.</text>
</comment>
<dbReference type="Proteomes" id="UP000248857">
    <property type="component" value="Unassembled WGS sequence"/>
</dbReference>
<dbReference type="EMBL" id="PQWO01000002">
    <property type="protein sequence ID" value="PZD74553.1"/>
    <property type="molecule type" value="Genomic_DNA"/>
</dbReference>
<feature type="transmembrane region" description="Helical" evidence="17">
    <location>
        <begin position="97"/>
        <end position="115"/>
    </location>
</feature>
<evidence type="ECO:0000256" key="3">
    <source>
        <dbReference type="ARBA" id="ARBA00022679"/>
    </source>
</evidence>
<proteinExistence type="inferred from homology"/>
<keyword evidence="6" id="KW-0573">Peptidoglycan synthesis</keyword>
<dbReference type="EC" id="2.4.99.28" evidence="14"/>
<dbReference type="GO" id="GO:0005886">
    <property type="term" value="C:plasma membrane"/>
    <property type="evidence" value="ECO:0007669"/>
    <property type="project" value="TreeGrafter"/>
</dbReference>
<keyword evidence="5" id="KW-0133">Cell shape</keyword>
<comment type="catalytic activity">
    <reaction evidence="15">
        <text>[GlcNAc-(1-&gt;4)-Mur2Ac(oyl-L-Ala-gamma-D-Glu-L-Lys-D-Ala-D-Ala)](n)-di-trans,octa-cis-undecaprenyl diphosphate + beta-D-GlcNAc-(1-&gt;4)-Mur2Ac(oyl-L-Ala-gamma-D-Glu-L-Lys-D-Ala-D-Ala)-di-trans,octa-cis-undecaprenyl diphosphate = [GlcNAc-(1-&gt;4)-Mur2Ac(oyl-L-Ala-gamma-D-Glu-L-Lys-D-Ala-D-Ala)](n+1)-di-trans,octa-cis-undecaprenyl diphosphate + di-trans,octa-cis-undecaprenyl diphosphate + H(+)</text>
        <dbReference type="Rhea" id="RHEA:23708"/>
        <dbReference type="Rhea" id="RHEA-COMP:9602"/>
        <dbReference type="Rhea" id="RHEA-COMP:9603"/>
        <dbReference type="ChEBI" id="CHEBI:15378"/>
        <dbReference type="ChEBI" id="CHEBI:58405"/>
        <dbReference type="ChEBI" id="CHEBI:60033"/>
        <dbReference type="ChEBI" id="CHEBI:78435"/>
        <dbReference type="EC" id="2.4.99.28"/>
    </reaction>
</comment>
<evidence type="ECO:0000313" key="18">
    <source>
        <dbReference type="EMBL" id="PZD74553.1"/>
    </source>
</evidence>
<dbReference type="GO" id="GO:0008955">
    <property type="term" value="F:peptidoglycan glycosyltransferase activity"/>
    <property type="evidence" value="ECO:0007669"/>
    <property type="project" value="UniProtKB-EC"/>
</dbReference>
<dbReference type="GO" id="GO:0015648">
    <property type="term" value="F:lipid-linked peptidoglycan transporter activity"/>
    <property type="evidence" value="ECO:0007669"/>
    <property type="project" value="TreeGrafter"/>
</dbReference>
<comment type="subcellular location">
    <subcellularLocation>
        <location evidence="1">Membrane</location>
        <topology evidence="1">Multi-pass membrane protein</topology>
    </subcellularLocation>
</comment>
<evidence type="ECO:0000256" key="1">
    <source>
        <dbReference type="ARBA" id="ARBA00004141"/>
    </source>
</evidence>
<comment type="function">
    <text evidence="16">Peptidoglycan polymerase that is essential for cell division.</text>
</comment>
<feature type="transmembrane region" description="Helical" evidence="17">
    <location>
        <begin position="169"/>
        <end position="186"/>
    </location>
</feature>
<evidence type="ECO:0000313" key="19">
    <source>
        <dbReference type="Proteomes" id="UP000248857"/>
    </source>
</evidence>
<evidence type="ECO:0000256" key="16">
    <source>
        <dbReference type="ARBA" id="ARBA00049966"/>
    </source>
</evidence>
<feature type="transmembrane region" description="Helical" evidence="17">
    <location>
        <begin position="363"/>
        <end position="382"/>
    </location>
</feature>
<name>A0A2W1JMK1_9CYAN</name>
<feature type="transmembrane region" description="Helical" evidence="17">
    <location>
        <begin position="198"/>
        <end position="228"/>
    </location>
</feature>
<keyword evidence="4 17" id="KW-0812">Transmembrane</keyword>
<dbReference type="GO" id="GO:0009252">
    <property type="term" value="P:peptidoglycan biosynthetic process"/>
    <property type="evidence" value="ECO:0007669"/>
    <property type="project" value="UniProtKB-KW"/>
</dbReference>